<sequence length="166" mass="19274">MLNLNIGIAMNILLVSNSDICRSRMAQKILSSFGHGTKIFTSGVLPGRVVPSSVVGVMEQNGYDCSRKKASDVDIYCHQPWDYVITLCEEAKEVEGDFNKEVKNWKHFSFDDPFQHIYEDETELEHRISELYETMYRELYEFYRDELSEQLLPRCTCGANTYCRCE</sequence>
<dbReference type="PANTHER" id="PTHR43428:SF1">
    <property type="entry name" value="ARSENATE REDUCTASE"/>
    <property type="match status" value="1"/>
</dbReference>
<dbReference type="EMBL" id="CP013020">
    <property type="protein sequence ID" value="ALK85864.1"/>
    <property type="molecule type" value="Genomic_DNA"/>
</dbReference>
<evidence type="ECO:0000259" key="2">
    <source>
        <dbReference type="SMART" id="SM00226"/>
    </source>
</evidence>
<dbReference type="PATRIC" id="fig|821.40.peg.3975"/>
<evidence type="ECO:0000313" key="3">
    <source>
        <dbReference type="EMBL" id="ALK85864.1"/>
    </source>
</evidence>
<dbReference type="Pfam" id="PF01451">
    <property type="entry name" value="LMWPc"/>
    <property type="match status" value="1"/>
</dbReference>
<accession>A0A0P0M4I6</accession>
<organism evidence="3 4">
    <name type="scientific">Phocaeicola vulgatus</name>
    <name type="common">Bacteroides vulgatus</name>
    <dbReference type="NCBI Taxonomy" id="821"/>
    <lineage>
        <taxon>Bacteria</taxon>
        <taxon>Pseudomonadati</taxon>
        <taxon>Bacteroidota</taxon>
        <taxon>Bacteroidia</taxon>
        <taxon>Bacteroidales</taxon>
        <taxon>Bacteroidaceae</taxon>
        <taxon>Phocaeicola</taxon>
    </lineage>
</organism>
<dbReference type="PANTHER" id="PTHR43428">
    <property type="entry name" value="ARSENATE REDUCTASE"/>
    <property type="match status" value="1"/>
</dbReference>
<dbReference type="InterPro" id="IPR036196">
    <property type="entry name" value="Ptyr_pPase_sf"/>
</dbReference>
<dbReference type="SMART" id="SM00226">
    <property type="entry name" value="LMWPc"/>
    <property type="match status" value="1"/>
</dbReference>
<name>A0A0P0M4I6_PHOVU</name>
<dbReference type="GO" id="GO:0046685">
    <property type="term" value="P:response to arsenic-containing substance"/>
    <property type="evidence" value="ECO:0007669"/>
    <property type="project" value="UniProtKB-KW"/>
</dbReference>
<keyword evidence="3" id="KW-0560">Oxidoreductase</keyword>
<dbReference type="EC" id="1.20.4.1" evidence="3"/>
<evidence type="ECO:0000256" key="1">
    <source>
        <dbReference type="ARBA" id="ARBA00022849"/>
    </source>
</evidence>
<reference evidence="4" key="1">
    <citation type="submission" date="2015-10" db="EMBL/GenBank/DDBJ databases">
        <title>Extensive mobilome-driven genome diversification in gut-associated Bacteroides vulgatus mpk.</title>
        <authorList>
            <person name="Beier S."/>
            <person name="Lange A."/>
            <person name="Huson D.H."/>
            <person name="Frick J.-S."/>
            <person name="Autenrieth I.B."/>
        </authorList>
    </citation>
    <scope>NUCLEOTIDE SEQUENCE [LARGE SCALE GENOMIC DNA]</scope>
    <source>
        <strain evidence="4">mpk</strain>
    </source>
</reference>
<dbReference type="SUPFAM" id="SSF52788">
    <property type="entry name" value="Phosphotyrosine protein phosphatases I"/>
    <property type="match status" value="1"/>
</dbReference>
<evidence type="ECO:0000313" key="4">
    <source>
        <dbReference type="Proteomes" id="UP000061587"/>
    </source>
</evidence>
<protein>
    <submittedName>
        <fullName evidence="3">Arsenate reductase</fullName>
        <ecNumber evidence="3">1.20.4.1</ecNumber>
    </submittedName>
</protein>
<proteinExistence type="predicted"/>
<feature type="domain" description="Phosphotyrosine protein phosphatase I" evidence="2">
    <location>
        <begin position="10"/>
        <end position="134"/>
    </location>
</feature>
<gene>
    <name evidence="3" type="ORF">BvMPK_3294</name>
</gene>
<dbReference type="InterPro" id="IPR023485">
    <property type="entry name" value="Ptyr_pPase"/>
</dbReference>
<dbReference type="Gene3D" id="3.40.50.2300">
    <property type="match status" value="1"/>
</dbReference>
<keyword evidence="1" id="KW-0059">Arsenical resistance</keyword>
<reference evidence="3 4" key="2">
    <citation type="journal article" date="2016" name="Genome Biol. Evol.">
        <title>Extensive mobilome-driven genome diversification in mouse gut-associated Bacteroides vulgatus mpk.</title>
        <authorList>
            <person name="Lange A."/>
            <person name="Beier S."/>
            <person name="Steimle A."/>
            <person name="Autenrieth I.B."/>
            <person name="Huson D.H."/>
            <person name="Frick J.S."/>
        </authorList>
    </citation>
    <scope>NUCLEOTIDE SEQUENCE [LARGE SCALE GENOMIC DNA]</scope>
    <source>
        <strain evidence="4">mpk</strain>
    </source>
</reference>
<dbReference type="Proteomes" id="UP000061587">
    <property type="component" value="Chromosome"/>
</dbReference>
<dbReference type="GO" id="GO:0008794">
    <property type="term" value="F:arsenate reductase (glutaredoxin) activity"/>
    <property type="evidence" value="ECO:0007669"/>
    <property type="project" value="UniProtKB-EC"/>
</dbReference>
<dbReference type="AlphaFoldDB" id="A0A0P0M4I6"/>